<name>A0A2J9PN08_9LACT</name>
<keyword evidence="2" id="KW-0813">Transport</keyword>
<dbReference type="InterPro" id="IPR050034">
    <property type="entry name" value="Opp4A"/>
</dbReference>
<evidence type="ECO:0000259" key="5">
    <source>
        <dbReference type="Pfam" id="PF00496"/>
    </source>
</evidence>
<dbReference type="PROSITE" id="PS51257">
    <property type="entry name" value="PROKAR_LIPOPROTEIN"/>
    <property type="match status" value="1"/>
</dbReference>
<dbReference type="InterPro" id="IPR030678">
    <property type="entry name" value="Peptide/Ni-bd"/>
</dbReference>
<dbReference type="AlphaFoldDB" id="A0A2J9PN08"/>
<dbReference type="PANTHER" id="PTHR30290">
    <property type="entry name" value="PERIPLASMIC BINDING COMPONENT OF ABC TRANSPORTER"/>
    <property type="match status" value="1"/>
</dbReference>
<evidence type="ECO:0000256" key="3">
    <source>
        <dbReference type="ARBA" id="ARBA00022729"/>
    </source>
</evidence>
<reference evidence="7" key="1">
    <citation type="submission" date="2017-12" db="EMBL/GenBank/DDBJ databases">
        <title>FDA dAtabase for Regulatory Grade micrObial Sequences (FDA-ARGOS): Supporting development and validation of Infectious Disease Dx tests.</title>
        <authorList>
            <person name="Hoffmann M."/>
            <person name="Allard M."/>
            <person name="Evans P."/>
            <person name="Brown E."/>
            <person name="Tallon L."/>
            <person name="Sadzewicz L."/>
            <person name="Sengamalay N."/>
            <person name="Ott S."/>
            <person name="Godinez A."/>
            <person name="Nagaraj S."/>
            <person name="Vavikolanu K."/>
            <person name="Aluvathingal J."/>
            <person name="Nadendla S."/>
            <person name="Sichtig H."/>
        </authorList>
    </citation>
    <scope>NUCLEOTIDE SEQUENCE [LARGE SCALE GENOMIC DNA]</scope>
    <source>
        <strain evidence="7">FDAARGOS_249</strain>
    </source>
</reference>
<dbReference type="InterPro" id="IPR039424">
    <property type="entry name" value="SBP_5"/>
</dbReference>
<dbReference type="GO" id="GO:0043190">
    <property type="term" value="C:ATP-binding cassette (ABC) transporter complex"/>
    <property type="evidence" value="ECO:0007669"/>
    <property type="project" value="InterPro"/>
</dbReference>
<evidence type="ECO:0000256" key="2">
    <source>
        <dbReference type="ARBA" id="ARBA00022448"/>
    </source>
</evidence>
<gene>
    <name evidence="6" type="ORF">A6J77_003970</name>
</gene>
<dbReference type="Gene3D" id="3.40.190.10">
    <property type="entry name" value="Periplasmic binding protein-like II"/>
    <property type="match status" value="1"/>
</dbReference>
<feature type="domain" description="Solute-binding protein family 5" evidence="5">
    <location>
        <begin position="122"/>
        <end position="515"/>
    </location>
</feature>
<dbReference type="CDD" id="cd08510">
    <property type="entry name" value="PBP2_Lactococcal_OppA_like"/>
    <property type="match status" value="1"/>
</dbReference>
<comment type="caution">
    <text evidence="6">The sequence shown here is derived from an EMBL/GenBank/DDBJ whole genome shotgun (WGS) entry which is preliminary data.</text>
</comment>
<comment type="similarity">
    <text evidence="1">Belongs to the bacterial solute-binding protein 5 family.</text>
</comment>
<dbReference type="EMBL" id="NBTM02000001">
    <property type="protein sequence ID" value="PNL91431.1"/>
    <property type="molecule type" value="Genomic_DNA"/>
</dbReference>
<dbReference type="Pfam" id="PF00496">
    <property type="entry name" value="SBP_bac_5"/>
    <property type="match status" value="1"/>
</dbReference>
<dbReference type="NCBIfam" id="NF045467">
    <property type="entry name" value="Opp4A"/>
    <property type="match status" value="1"/>
</dbReference>
<dbReference type="RefSeq" id="WP_083068402.1">
    <property type="nucleotide sequence ID" value="NZ_JALXKY010000018.1"/>
</dbReference>
<feature type="signal peptide" evidence="4">
    <location>
        <begin position="1"/>
        <end position="22"/>
    </location>
</feature>
<dbReference type="GO" id="GO:1904680">
    <property type="term" value="F:peptide transmembrane transporter activity"/>
    <property type="evidence" value="ECO:0007669"/>
    <property type="project" value="TreeGrafter"/>
</dbReference>
<dbReference type="PANTHER" id="PTHR30290:SF9">
    <property type="entry name" value="OLIGOPEPTIDE-BINDING PROTEIN APPA"/>
    <property type="match status" value="1"/>
</dbReference>
<keyword evidence="3 4" id="KW-0732">Signal</keyword>
<organism evidence="6 7">
    <name type="scientific">Aerococcus viridans</name>
    <dbReference type="NCBI Taxonomy" id="1377"/>
    <lineage>
        <taxon>Bacteria</taxon>
        <taxon>Bacillati</taxon>
        <taxon>Bacillota</taxon>
        <taxon>Bacilli</taxon>
        <taxon>Lactobacillales</taxon>
        <taxon>Aerococcaceae</taxon>
        <taxon>Aerococcus</taxon>
    </lineage>
</organism>
<sequence>MKKWYKLLGLTAAASLALVACGNSDSDSDSETADSSSSSESGEVVAPELATTVDNEGDAIDGGTLQVGLVTNSPFQGIFSWEFYEDAYDAKIMEFGFESLFGTDDDFQIDDSGKATLALDQENNKATITLKEGLKWSDGEPLTAEDVIYSYEVIGHPDYTGIRYDGTFQNVVGMEEYHSGEADTISGITQVDDVTVEIEFQEVSPSMLQAGGGVWSYAMPKHYLEDVPVAELASSEKIRSTPVGDGPFRITKVTPGESVEYEANEYYWQGEPKLDNVVVEVVPSSSVVPALENGKYDVALSMPTDLYASYAELPGYTLLGREELSYTYIGFKLGKWDAEAGEVVYDEDAKMADKSLRQAMGYAIDNDAVAQRFYNGLRSNANTVIPPVFGSFGATTEEVPGYYYDADKANQLLDDAGYVDTDNDGIREDPDGEPLQINFASMEGGETAEPIAQYYIQAWKEVGLDVQLTDGRLLEFNSFYDRIEADDENIDIYQAAWGTGSDPAPNGLYARNSAFNFTRWATEENDQFMADFTSAEAFDEEFQRNTFVEWQKYFSEEAPVIPTLFRQEVMPVNNRVKHFDYANNPADDFGWHTVEVTADAPVSE</sequence>
<dbReference type="SUPFAM" id="SSF53850">
    <property type="entry name" value="Periplasmic binding protein-like II"/>
    <property type="match status" value="1"/>
</dbReference>
<dbReference type="InterPro" id="IPR000914">
    <property type="entry name" value="SBP_5_dom"/>
</dbReference>
<dbReference type="Proteomes" id="UP000192813">
    <property type="component" value="Unassembled WGS sequence"/>
</dbReference>
<evidence type="ECO:0000313" key="6">
    <source>
        <dbReference type="EMBL" id="PNL91431.1"/>
    </source>
</evidence>
<dbReference type="GO" id="GO:0042597">
    <property type="term" value="C:periplasmic space"/>
    <property type="evidence" value="ECO:0007669"/>
    <property type="project" value="UniProtKB-ARBA"/>
</dbReference>
<evidence type="ECO:0000313" key="7">
    <source>
        <dbReference type="Proteomes" id="UP000192813"/>
    </source>
</evidence>
<dbReference type="Gene3D" id="3.10.105.10">
    <property type="entry name" value="Dipeptide-binding Protein, Domain 3"/>
    <property type="match status" value="1"/>
</dbReference>
<evidence type="ECO:0000256" key="1">
    <source>
        <dbReference type="ARBA" id="ARBA00005695"/>
    </source>
</evidence>
<proteinExistence type="inferred from homology"/>
<evidence type="ECO:0000256" key="4">
    <source>
        <dbReference type="SAM" id="SignalP"/>
    </source>
</evidence>
<feature type="chain" id="PRO_5039633064" evidence="4">
    <location>
        <begin position="23"/>
        <end position="604"/>
    </location>
</feature>
<protein>
    <submittedName>
        <fullName evidence="6">Oligopeptide ABC transporter substrate-binding protein</fullName>
    </submittedName>
</protein>
<dbReference type="GO" id="GO:0015833">
    <property type="term" value="P:peptide transport"/>
    <property type="evidence" value="ECO:0007669"/>
    <property type="project" value="TreeGrafter"/>
</dbReference>
<dbReference type="PIRSF" id="PIRSF002741">
    <property type="entry name" value="MppA"/>
    <property type="match status" value="1"/>
</dbReference>
<accession>A0A2J9PN08</accession>